<dbReference type="GO" id="GO:0000978">
    <property type="term" value="F:RNA polymerase II cis-regulatory region sequence-specific DNA binding"/>
    <property type="evidence" value="ECO:0007669"/>
    <property type="project" value="TreeGrafter"/>
</dbReference>
<keyword evidence="2" id="KW-0677">Repeat</keyword>
<evidence type="ECO:0000256" key="2">
    <source>
        <dbReference type="ARBA" id="ARBA00022737"/>
    </source>
</evidence>
<feature type="domain" description="Myb-like" evidence="6">
    <location>
        <begin position="175"/>
        <end position="221"/>
    </location>
</feature>
<evidence type="ECO:0000313" key="8">
    <source>
        <dbReference type="EMBL" id="QCD95258.1"/>
    </source>
</evidence>
<keyword evidence="4" id="KW-0238">DNA-binding</keyword>
<reference evidence="8 9" key="1">
    <citation type="submission" date="2019-04" db="EMBL/GenBank/DDBJ databases">
        <title>An improved genome assembly and genetic linkage map for asparagus bean, Vigna unguiculata ssp. sesquipedialis.</title>
        <authorList>
            <person name="Xia Q."/>
            <person name="Zhang R."/>
            <person name="Dong Y."/>
        </authorList>
    </citation>
    <scope>NUCLEOTIDE SEQUENCE [LARGE SCALE GENOMIC DNA]</scope>
    <source>
        <tissue evidence="8">Leaf</tissue>
    </source>
</reference>
<dbReference type="PANTHER" id="PTHR45614:SF285">
    <property type="entry name" value="TRANSCRIPTION FACTOR MYB98"/>
    <property type="match status" value="1"/>
</dbReference>
<protein>
    <submittedName>
        <fullName evidence="8">Myb proto-oncogene protein</fullName>
    </submittedName>
</protein>
<evidence type="ECO:0000256" key="3">
    <source>
        <dbReference type="ARBA" id="ARBA00023015"/>
    </source>
</evidence>
<dbReference type="InterPro" id="IPR009057">
    <property type="entry name" value="Homeodomain-like_sf"/>
</dbReference>
<dbReference type="FunFam" id="1.10.10.60:FF:000010">
    <property type="entry name" value="Transcriptional activator Myb isoform A"/>
    <property type="match status" value="1"/>
</dbReference>
<dbReference type="SUPFAM" id="SSF46689">
    <property type="entry name" value="Homeodomain-like"/>
    <property type="match status" value="1"/>
</dbReference>
<dbReference type="GO" id="GO:0005634">
    <property type="term" value="C:nucleus"/>
    <property type="evidence" value="ECO:0007669"/>
    <property type="project" value="UniProtKB-SubCell"/>
</dbReference>
<gene>
    <name evidence="8" type="ORF">DEO72_LG5g3351</name>
</gene>
<keyword evidence="3" id="KW-0805">Transcription regulation</keyword>
<dbReference type="PANTHER" id="PTHR45614">
    <property type="entry name" value="MYB PROTEIN-RELATED"/>
    <property type="match status" value="1"/>
</dbReference>
<dbReference type="Proteomes" id="UP000501690">
    <property type="component" value="Linkage Group LG5"/>
</dbReference>
<evidence type="ECO:0000256" key="5">
    <source>
        <dbReference type="ARBA" id="ARBA00023242"/>
    </source>
</evidence>
<dbReference type="AlphaFoldDB" id="A0A4D6M3X0"/>
<name>A0A4D6M3X0_VIGUN</name>
<dbReference type="InterPro" id="IPR001005">
    <property type="entry name" value="SANT/Myb"/>
</dbReference>
<accession>A0A4D6M3X0</accession>
<dbReference type="Pfam" id="PF13921">
    <property type="entry name" value="Myb_DNA-bind_6"/>
    <property type="match status" value="1"/>
</dbReference>
<sequence length="355" mass="40894">MEFDPSFQGQLQHPFLSTHFPTNPNLMPQIQPMFPSQSPILIPPSPPPIMFHPNNTFHHIQDQTFDAPTQNPNFLLEGPLKLTTNPFCGMLTPSLGSSLGGFANTSHHHPMMLPPPNNNNNALHGHHEGKIIWDFSQKTMIHPSSPLSLPNIIQYNLESNQKIKMKKDSNDLIIKGWWTPHEDSNLVELVNEFGLKKWTQIAKFLPGRIGKQCRERWYNHLQPNIKKESWSMEEDMILMKAHQELGNKWSEIAKRLPGRTENNIKNHWNGVKRRQDLKRKNKNSENPNYDESMLHAYIKRVTATEEAAARVHKKYESKNNNKVLERSSHDEQCSYNMLGGNSYYAATKSALMARK</sequence>
<proteinExistence type="predicted"/>
<dbReference type="InterPro" id="IPR017930">
    <property type="entry name" value="Myb_dom"/>
</dbReference>
<dbReference type="InterPro" id="IPR050560">
    <property type="entry name" value="MYB_TF"/>
</dbReference>
<evidence type="ECO:0000259" key="6">
    <source>
        <dbReference type="PROSITE" id="PS50090"/>
    </source>
</evidence>
<keyword evidence="3" id="KW-0804">Transcription</keyword>
<dbReference type="EMBL" id="CP039349">
    <property type="protein sequence ID" value="QCD95258.1"/>
    <property type="molecule type" value="Genomic_DNA"/>
</dbReference>
<dbReference type="PROSITE" id="PS51294">
    <property type="entry name" value="HTH_MYB"/>
    <property type="match status" value="2"/>
</dbReference>
<evidence type="ECO:0000256" key="4">
    <source>
        <dbReference type="ARBA" id="ARBA00023125"/>
    </source>
</evidence>
<dbReference type="CDD" id="cd00167">
    <property type="entry name" value="SANT"/>
    <property type="match status" value="2"/>
</dbReference>
<dbReference type="SMART" id="SM00717">
    <property type="entry name" value="SANT"/>
    <property type="match status" value="2"/>
</dbReference>
<comment type="subcellular location">
    <subcellularLocation>
        <location evidence="1">Nucleus</location>
    </subcellularLocation>
</comment>
<keyword evidence="5" id="KW-0539">Nucleus</keyword>
<evidence type="ECO:0000259" key="7">
    <source>
        <dbReference type="PROSITE" id="PS51294"/>
    </source>
</evidence>
<dbReference type="PROSITE" id="PS50090">
    <property type="entry name" value="MYB_LIKE"/>
    <property type="match status" value="2"/>
</dbReference>
<feature type="domain" description="HTH myb-type" evidence="7">
    <location>
        <begin position="222"/>
        <end position="276"/>
    </location>
</feature>
<feature type="domain" description="Myb-like" evidence="6">
    <location>
        <begin position="222"/>
        <end position="272"/>
    </location>
</feature>
<evidence type="ECO:0000256" key="1">
    <source>
        <dbReference type="ARBA" id="ARBA00004123"/>
    </source>
</evidence>
<feature type="domain" description="HTH myb-type" evidence="7">
    <location>
        <begin position="170"/>
        <end position="221"/>
    </location>
</feature>
<dbReference type="GO" id="GO:0000981">
    <property type="term" value="F:DNA-binding transcription factor activity, RNA polymerase II-specific"/>
    <property type="evidence" value="ECO:0007669"/>
    <property type="project" value="TreeGrafter"/>
</dbReference>
<keyword evidence="9" id="KW-1185">Reference proteome</keyword>
<evidence type="ECO:0000313" key="9">
    <source>
        <dbReference type="Proteomes" id="UP000501690"/>
    </source>
</evidence>
<organism evidence="8 9">
    <name type="scientific">Vigna unguiculata</name>
    <name type="common">Cowpea</name>
    <dbReference type="NCBI Taxonomy" id="3917"/>
    <lineage>
        <taxon>Eukaryota</taxon>
        <taxon>Viridiplantae</taxon>
        <taxon>Streptophyta</taxon>
        <taxon>Embryophyta</taxon>
        <taxon>Tracheophyta</taxon>
        <taxon>Spermatophyta</taxon>
        <taxon>Magnoliopsida</taxon>
        <taxon>eudicotyledons</taxon>
        <taxon>Gunneridae</taxon>
        <taxon>Pentapetalae</taxon>
        <taxon>rosids</taxon>
        <taxon>fabids</taxon>
        <taxon>Fabales</taxon>
        <taxon>Fabaceae</taxon>
        <taxon>Papilionoideae</taxon>
        <taxon>50 kb inversion clade</taxon>
        <taxon>NPAAA clade</taxon>
        <taxon>indigoferoid/millettioid clade</taxon>
        <taxon>Phaseoleae</taxon>
        <taxon>Vigna</taxon>
    </lineage>
</organism>
<dbReference type="Gene3D" id="1.10.10.60">
    <property type="entry name" value="Homeodomain-like"/>
    <property type="match status" value="2"/>
</dbReference>